<evidence type="ECO:0008006" key="3">
    <source>
        <dbReference type="Google" id="ProtNLM"/>
    </source>
</evidence>
<dbReference type="Proteomes" id="UP000837803">
    <property type="component" value="Unassembled WGS sequence"/>
</dbReference>
<dbReference type="EMBL" id="CAKLPZ010000002">
    <property type="protein sequence ID" value="CAH1000577.1"/>
    <property type="molecule type" value="Genomic_DNA"/>
</dbReference>
<organism evidence="1 2">
    <name type="scientific">Neolewinella maritima</name>
    <dbReference type="NCBI Taxonomy" id="1383882"/>
    <lineage>
        <taxon>Bacteria</taxon>
        <taxon>Pseudomonadati</taxon>
        <taxon>Bacteroidota</taxon>
        <taxon>Saprospiria</taxon>
        <taxon>Saprospirales</taxon>
        <taxon>Lewinellaceae</taxon>
        <taxon>Neolewinella</taxon>
    </lineage>
</organism>
<comment type="caution">
    <text evidence="1">The sequence shown here is derived from an EMBL/GenBank/DDBJ whole genome shotgun (WGS) entry which is preliminary data.</text>
</comment>
<gene>
    <name evidence="1" type="ORF">LEM8419_01711</name>
</gene>
<reference evidence="1" key="1">
    <citation type="submission" date="2021-12" db="EMBL/GenBank/DDBJ databases">
        <authorList>
            <person name="Rodrigo-Torres L."/>
            <person name="Arahal R. D."/>
            <person name="Lucena T."/>
        </authorList>
    </citation>
    <scope>NUCLEOTIDE SEQUENCE</scope>
    <source>
        <strain evidence="1">CECT 8419</strain>
    </source>
</reference>
<protein>
    <recommendedName>
        <fullName evidence="3">Tetratricopeptide repeat protein</fullName>
    </recommendedName>
</protein>
<name>A0ABM9B0F9_9BACT</name>
<sequence>MTRQEFDASLREATPPTSFGLELTSLWWISNNQWERAHTLIDDAIGPDRAWVHGYLHRIEGDEPNARYWYQRSGRDAPDYGLSKERDLLLEYFLSK</sequence>
<proteinExistence type="predicted"/>
<keyword evidence="2" id="KW-1185">Reference proteome</keyword>
<accession>A0ABM9B0F9</accession>
<evidence type="ECO:0000313" key="1">
    <source>
        <dbReference type="EMBL" id="CAH1000577.1"/>
    </source>
</evidence>
<dbReference type="RefSeq" id="WP_238750615.1">
    <property type="nucleotide sequence ID" value="NZ_CAKLPZ010000002.1"/>
</dbReference>
<evidence type="ECO:0000313" key="2">
    <source>
        <dbReference type="Proteomes" id="UP000837803"/>
    </source>
</evidence>